<dbReference type="AlphaFoldDB" id="A0AAP5IBC9"/>
<name>A0AAP5IBC9_9CYAN</name>
<dbReference type="RefSeq" id="WP_208351638.1">
    <property type="nucleotide sequence ID" value="NZ_JAALHA020000006.1"/>
</dbReference>
<reference evidence="3" key="1">
    <citation type="journal article" date="2021" name="Science">
        <title>Hunting the eagle killer: A cyanobacterial neurotoxin causes vacuolar myelinopathy.</title>
        <authorList>
            <person name="Breinlinger S."/>
            <person name="Phillips T.J."/>
            <person name="Haram B.N."/>
            <person name="Mares J."/>
            <person name="Martinez Yerena J.A."/>
            <person name="Hrouzek P."/>
            <person name="Sobotka R."/>
            <person name="Henderson W.M."/>
            <person name="Schmieder P."/>
            <person name="Williams S.M."/>
            <person name="Lauderdale J.D."/>
            <person name="Wilde H.D."/>
            <person name="Gerrin W."/>
            <person name="Kust A."/>
            <person name="Washington J.W."/>
            <person name="Wagner C."/>
            <person name="Geier B."/>
            <person name="Liebeke M."/>
            <person name="Enke H."/>
            <person name="Niedermeyer T.H.J."/>
            <person name="Wilde S.B."/>
        </authorList>
    </citation>
    <scope>NUCLEOTIDE SEQUENCE [LARGE SCALE GENOMIC DNA]</scope>
    <source>
        <strain evidence="3">Thurmond2011</strain>
    </source>
</reference>
<dbReference type="Proteomes" id="UP000667802">
    <property type="component" value="Unassembled WGS sequence"/>
</dbReference>
<protein>
    <submittedName>
        <fullName evidence="2">Uncharacterized protein</fullName>
    </submittedName>
</protein>
<evidence type="ECO:0000313" key="2">
    <source>
        <dbReference type="EMBL" id="MDR9895950.1"/>
    </source>
</evidence>
<dbReference type="EMBL" id="JAALHA020000006">
    <property type="protein sequence ID" value="MDR9895950.1"/>
    <property type="molecule type" value="Genomic_DNA"/>
</dbReference>
<proteinExistence type="predicted"/>
<comment type="caution">
    <text evidence="2">The sequence shown here is derived from an EMBL/GenBank/DDBJ whole genome shotgun (WGS) entry which is preliminary data.</text>
</comment>
<sequence>MKDKYIRVRTSERRLNKLRLYAAIKEKTMTQVIDEFIDSLKIPEAGDSDARSPLASPLGRGLEESSAINHPSPWLSGSQPRMGVVSSPPQNSSHVSPEGERGMNFGLS</sequence>
<accession>A0AAP5IBC9</accession>
<evidence type="ECO:0000256" key="1">
    <source>
        <dbReference type="SAM" id="MobiDB-lite"/>
    </source>
</evidence>
<feature type="region of interest" description="Disordered" evidence="1">
    <location>
        <begin position="44"/>
        <end position="108"/>
    </location>
</feature>
<organism evidence="2 3">
    <name type="scientific">Aetokthonos hydrillicola Thurmond2011</name>
    <dbReference type="NCBI Taxonomy" id="2712845"/>
    <lineage>
        <taxon>Bacteria</taxon>
        <taxon>Bacillati</taxon>
        <taxon>Cyanobacteriota</taxon>
        <taxon>Cyanophyceae</taxon>
        <taxon>Nostocales</taxon>
        <taxon>Hapalosiphonaceae</taxon>
        <taxon>Aetokthonos</taxon>
    </lineage>
</organism>
<gene>
    <name evidence="2" type="ORF">G7B40_015460</name>
</gene>
<evidence type="ECO:0000313" key="3">
    <source>
        <dbReference type="Proteomes" id="UP000667802"/>
    </source>
</evidence>
<keyword evidence="3" id="KW-1185">Reference proteome</keyword>